<dbReference type="RefSeq" id="WP_182298577.1">
    <property type="nucleotide sequence ID" value="NZ_CP041969.1"/>
</dbReference>
<dbReference type="KEGG" id="cchl:FPL14_15950"/>
<dbReference type="Gene3D" id="3.30.470.20">
    <property type="entry name" value="ATP-grasp fold, B domain"/>
    <property type="match status" value="1"/>
</dbReference>
<dbReference type="EMBL" id="CP041969">
    <property type="protein sequence ID" value="QMV42526.1"/>
    <property type="molecule type" value="Genomic_DNA"/>
</dbReference>
<evidence type="ECO:0000313" key="1">
    <source>
        <dbReference type="EMBL" id="QMV42526.1"/>
    </source>
</evidence>
<evidence type="ECO:0000313" key="2">
    <source>
        <dbReference type="Proteomes" id="UP000515679"/>
    </source>
</evidence>
<proteinExistence type="predicted"/>
<dbReference type="SUPFAM" id="SSF56059">
    <property type="entry name" value="Glutathione synthetase ATP-binding domain-like"/>
    <property type="match status" value="1"/>
</dbReference>
<dbReference type="Proteomes" id="UP000515679">
    <property type="component" value="Chromosome"/>
</dbReference>
<organism evidence="1 2">
    <name type="scientific">Cohnella cholangitidis</name>
    <dbReference type="NCBI Taxonomy" id="2598458"/>
    <lineage>
        <taxon>Bacteria</taxon>
        <taxon>Bacillati</taxon>
        <taxon>Bacillota</taxon>
        <taxon>Bacilli</taxon>
        <taxon>Bacillales</taxon>
        <taxon>Paenibacillaceae</taxon>
        <taxon>Cohnella</taxon>
    </lineage>
</organism>
<dbReference type="Pfam" id="PF14398">
    <property type="entry name" value="ATPgrasp_YheCD"/>
    <property type="match status" value="1"/>
</dbReference>
<sequence>MNTITAVSSKWIKTKVLAGSSVLAAHVPETIRLTHSALNQSLNRYGMVYVKPETGSCGIGVMRIELSKKKWIVHSGVDRIPFSTYQAMFRWLRENMHGEKYLVQRGIRVLRHGGRPTDYRVMIQKDTRAGWKVTGMVARVAHPRKAVTNGSQGGSIFAAESMLQRTTGTKAARLLKTFNRLAYATARRFAEAYPGMQELGLDIAVDDKHRTWILEVNTRPDPCPFTKLEDPSMLRNIVKVARGYGRTYRLRCDKAKRG</sequence>
<keyword evidence="2" id="KW-1185">Reference proteome</keyword>
<accession>A0A7G5BZZ2</accession>
<protein>
    <submittedName>
        <fullName evidence="1">YheC/YheD family protein</fullName>
    </submittedName>
</protein>
<name>A0A7G5BZZ2_9BACL</name>
<reference evidence="1 2" key="1">
    <citation type="submission" date="2019-07" db="EMBL/GenBank/DDBJ databases">
        <authorList>
            <person name="Kim J.K."/>
            <person name="Cheong H.-M."/>
            <person name="Choi Y."/>
            <person name="Hwang K.J."/>
            <person name="Lee S."/>
            <person name="Choi C."/>
        </authorList>
    </citation>
    <scope>NUCLEOTIDE SEQUENCE [LARGE SCALE GENOMIC DNA]</scope>
    <source>
        <strain evidence="1 2">KS 22</strain>
    </source>
</reference>
<dbReference type="AlphaFoldDB" id="A0A7G5BZZ2"/>
<gene>
    <name evidence="1" type="ORF">FPL14_15950</name>
</gene>
<dbReference type="InterPro" id="IPR026838">
    <property type="entry name" value="YheC/D"/>
</dbReference>